<dbReference type="GO" id="GO:0003700">
    <property type="term" value="F:DNA-binding transcription factor activity"/>
    <property type="evidence" value="ECO:0007669"/>
    <property type="project" value="InterPro"/>
</dbReference>
<dbReference type="InterPro" id="IPR036388">
    <property type="entry name" value="WH-like_DNA-bd_sf"/>
</dbReference>
<evidence type="ECO:0000259" key="1">
    <source>
        <dbReference type="Pfam" id="PF04539"/>
    </source>
</evidence>
<dbReference type="InterPro" id="IPR013324">
    <property type="entry name" value="RNA_pol_sigma_r3/r4-like"/>
</dbReference>
<sequence length="199" mass="22051">MHDNFYQMYLDEMGEITPCTGEEQLTLISELRDGNQEAKKRLIEGNLRAALEYAKEYDGKGVLLSDLVQEANMALLMAVEEYAKAGGENGFDSYVAEKIKKALELAVEEEASADQTGEELAARVNVLQQIAQTLAAELGREATVEELADKMKMSVDEIRGIMKMAMDAVSLNAENADLEALAEMSEMEITDSEDYDYEV</sequence>
<feature type="domain" description="RNA polymerase sigma-70 region 2" evidence="2">
    <location>
        <begin position="42"/>
        <end position="88"/>
    </location>
</feature>
<evidence type="ECO:0000313" key="3">
    <source>
        <dbReference type="EMBL" id="PPK80835.1"/>
    </source>
</evidence>
<dbReference type="PANTHER" id="PTHR30603">
    <property type="entry name" value="RNA POLYMERASE SIGMA FACTOR RPO"/>
    <property type="match status" value="1"/>
</dbReference>
<dbReference type="Gene3D" id="1.20.120.1810">
    <property type="match status" value="1"/>
</dbReference>
<dbReference type="AlphaFoldDB" id="A0A2S6HSV5"/>
<dbReference type="Pfam" id="PF04542">
    <property type="entry name" value="Sigma70_r2"/>
    <property type="match status" value="1"/>
</dbReference>
<dbReference type="InterPro" id="IPR013325">
    <property type="entry name" value="RNA_pol_sigma_r2"/>
</dbReference>
<dbReference type="Pfam" id="PF04539">
    <property type="entry name" value="Sigma70_r3"/>
    <property type="match status" value="1"/>
</dbReference>
<dbReference type="InterPro" id="IPR007627">
    <property type="entry name" value="RNA_pol_sigma70_r2"/>
</dbReference>
<comment type="caution">
    <text evidence="3">The sequence shown here is derived from an EMBL/GenBank/DDBJ whole genome shotgun (WGS) entry which is preliminary data.</text>
</comment>
<dbReference type="EMBL" id="PTJA01000005">
    <property type="protein sequence ID" value="PPK80835.1"/>
    <property type="molecule type" value="Genomic_DNA"/>
</dbReference>
<dbReference type="OrthoDB" id="2064505at2"/>
<keyword evidence="4" id="KW-1185">Reference proteome</keyword>
<feature type="domain" description="RNA polymerase sigma-70 region 3" evidence="1">
    <location>
        <begin position="124"/>
        <end position="175"/>
    </location>
</feature>
<dbReference type="InterPro" id="IPR050239">
    <property type="entry name" value="Sigma-70_RNA_pol_init_factors"/>
</dbReference>
<protein>
    <submittedName>
        <fullName evidence="3">RNA polymerase primary sigma factor</fullName>
    </submittedName>
</protein>
<gene>
    <name evidence="3" type="ORF">BXY41_10550</name>
</gene>
<reference evidence="3 4" key="1">
    <citation type="submission" date="2018-02" db="EMBL/GenBank/DDBJ databases">
        <title>Genomic Encyclopedia of Archaeal and Bacterial Type Strains, Phase II (KMG-II): from individual species to whole genera.</title>
        <authorList>
            <person name="Goeker M."/>
        </authorList>
    </citation>
    <scope>NUCLEOTIDE SEQUENCE [LARGE SCALE GENOMIC DNA]</scope>
    <source>
        <strain evidence="3 4">DSM 3808</strain>
    </source>
</reference>
<dbReference type="PANTHER" id="PTHR30603:SF47">
    <property type="entry name" value="RNA POLYMERASE SIGMA FACTOR SIGD, CHLOROPLASTIC"/>
    <property type="match status" value="1"/>
</dbReference>
<dbReference type="Proteomes" id="UP000237749">
    <property type="component" value="Unassembled WGS sequence"/>
</dbReference>
<dbReference type="Gene3D" id="1.10.10.10">
    <property type="entry name" value="Winged helix-like DNA-binding domain superfamily/Winged helix DNA-binding domain"/>
    <property type="match status" value="1"/>
</dbReference>
<dbReference type="InterPro" id="IPR007624">
    <property type="entry name" value="RNA_pol_sigma70_r3"/>
</dbReference>
<dbReference type="SUPFAM" id="SSF88946">
    <property type="entry name" value="Sigma2 domain of RNA polymerase sigma factors"/>
    <property type="match status" value="1"/>
</dbReference>
<dbReference type="SUPFAM" id="SSF88659">
    <property type="entry name" value="Sigma3 and sigma4 domains of RNA polymerase sigma factors"/>
    <property type="match status" value="1"/>
</dbReference>
<dbReference type="RefSeq" id="WP_104436830.1">
    <property type="nucleotide sequence ID" value="NZ_PTJA01000005.1"/>
</dbReference>
<accession>A0A2S6HSV5</accession>
<organism evidence="3 4">
    <name type="scientific">Lacrimispora xylanisolvens</name>
    <dbReference type="NCBI Taxonomy" id="384636"/>
    <lineage>
        <taxon>Bacteria</taxon>
        <taxon>Bacillati</taxon>
        <taxon>Bacillota</taxon>
        <taxon>Clostridia</taxon>
        <taxon>Lachnospirales</taxon>
        <taxon>Lachnospiraceae</taxon>
        <taxon>Lacrimispora</taxon>
    </lineage>
</organism>
<evidence type="ECO:0000313" key="4">
    <source>
        <dbReference type="Proteomes" id="UP000237749"/>
    </source>
</evidence>
<evidence type="ECO:0000259" key="2">
    <source>
        <dbReference type="Pfam" id="PF04542"/>
    </source>
</evidence>
<name>A0A2S6HSV5_9FIRM</name>
<dbReference type="GO" id="GO:0006352">
    <property type="term" value="P:DNA-templated transcription initiation"/>
    <property type="evidence" value="ECO:0007669"/>
    <property type="project" value="InterPro"/>
</dbReference>
<proteinExistence type="predicted"/>